<organism evidence="2 3">
    <name type="scientific">Aureibacter tunicatorum</name>
    <dbReference type="NCBI Taxonomy" id="866807"/>
    <lineage>
        <taxon>Bacteria</taxon>
        <taxon>Pseudomonadati</taxon>
        <taxon>Bacteroidota</taxon>
        <taxon>Cytophagia</taxon>
        <taxon>Cytophagales</taxon>
        <taxon>Persicobacteraceae</taxon>
        <taxon>Aureibacter</taxon>
    </lineage>
</organism>
<evidence type="ECO:0000313" key="2">
    <source>
        <dbReference type="EMBL" id="MDR6238322.1"/>
    </source>
</evidence>
<dbReference type="EMBL" id="JAVDQD010000001">
    <property type="protein sequence ID" value="MDR6238322.1"/>
    <property type="molecule type" value="Genomic_DNA"/>
</dbReference>
<feature type="region of interest" description="Disordered" evidence="1">
    <location>
        <begin position="205"/>
        <end position="238"/>
    </location>
</feature>
<name>A0AAE3XK10_9BACT</name>
<comment type="caution">
    <text evidence="2">The sequence shown here is derived from an EMBL/GenBank/DDBJ whole genome shotgun (WGS) entry which is preliminary data.</text>
</comment>
<evidence type="ECO:0000256" key="1">
    <source>
        <dbReference type="SAM" id="MobiDB-lite"/>
    </source>
</evidence>
<proteinExistence type="predicted"/>
<gene>
    <name evidence="2" type="ORF">HNQ88_001298</name>
</gene>
<feature type="compositionally biased region" description="Polar residues" evidence="1">
    <location>
        <begin position="225"/>
        <end position="235"/>
    </location>
</feature>
<accession>A0AAE3XK10</accession>
<dbReference type="AlphaFoldDB" id="A0AAE3XK10"/>
<protein>
    <submittedName>
        <fullName evidence="2">Uncharacterized protein</fullName>
    </submittedName>
</protein>
<evidence type="ECO:0000313" key="3">
    <source>
        <dbReference type="Proteomes" id="UP001185092"/>
    </source>
</evidence>
<keyword evidence="3" id="KW-1185">Reference proteome</keyword>
<reference evidence="2" key="1">
    <citation type="submission" date="2023-07" db="EMBL/GenBank/DDBJ databases">
        <title>Genomic Encyclopedia of Type Strains, Phase IV (KMG-IV): sequencing the most valuable type-strain genomes for metagenomic binning, comparative biology and taxonomic classification.</title>
        <authorList>
            <person name="Goeker M."/>
        </authorList>
    </citation>
    <scope>NUCLEOTIDE SEQUENCE</scope>
    <source>
        <strain evidence="2">DSM 26174</strain>
    </source>
</reference>
<dbReference type="RefSeq" id="WP_309937802.1">
    <property type="nucleotide sequence ID" value="NZ_AP025305.1"/>
</dbReference>
<dbReference type="Proteomes" id="UP001185092">
    <property type="component" value="Unassembled WGS sequence"/>
</dbReference>
<sequence length="503" mass="58033">MLRYAELKSKAKALPSRANSLAKLPLQAKELLHAPIQMLISARKFEALAERRGYTFPSSLLEWDIRKIISLLHEHEVNEHDRRKSYENKRMNSLRILHQLEMTCYRWVGANPLYCEAGVPRLDSFHELIFPLLKEIEEHIHEEISLVFDQNFPLWLPEMKVVRANRDIMENYPGLKKTQTLLRDLLNDETNLLVFDEEFTEALEDAAEKSQASSSSDEHPFSARDFNQATSSSASPFEGMELETRSVPAFLSTLKTLEKKDTGKLFDPSALPPQQSLASAMPEYMKHETRKGDKENFGFRKRILIALARLLMVPEGRKLIEQIAVTGYAKRRQPPLHIKKTTKKSDSGEQKGNTSLPKGMTLPALEGLNITERKRRVKKGEESFLELSFEDRPQMSMTTPLTYHLTDDFIKDKYRFEPTIAEGKLDSAYKTFNRTGYLTPHIDYFSLGNYLYGAKEAFMRRFRMYAQTHDSIQNWENPMRKRLGLSPLSGTTIVDDIDFLPLH</sequence>
<feature type="region of interest" description="Disordered" evidence="1">
    <location>
        <begin position="334"/>
        <end position="360"/>
    </location>
</feature>